<dbReference type="AlphaFoldDB" id="A0A8G1R5X1"/>
<keyword evidence="4" id="KW-1185">Reference proteome</keyword>
<dbReference type="GeneID" id="37168019"/>
<dbReference type="Gene3D" id="3.40.50.1820">
    <property type="entry name" value="alpha/beta hydrolase"/>
    <property type="match status" value="2"/>
</dbReference>
<dbReference type="RefSeq" id="XP_025517004.1">
    <property type="nucleotide sequence ID" value="XM_025664617.1"/>
</dbReference>
<dbReference type="PANTHER" id="PTHR48070:SF4">
    <property type="entry name" value="ESTERASE ALNB"/>
    <property type="match status" value="1"/>
</dbReference>
<accession>A0A8G1R5X1</accession>
<evidence type="ECO:0000313" key="4">
    <source>
        <dbReference type="Proteomes" id="UP000249526"/>
    </source>
</evidence>
<dbReference type="InterPro" id="IPR029058">
    <property type="entry name" value="AB_hydrolase_fold"/>
</dbReference>
<evidence type="ECO:0000256" key="1">
    <source>
        <dbReference type="ARBA" id="ARBA00022801"/>
    </source>
</evidence>
<keyword evidence="1" id="KW-0378">Hydrolase</keyword>
<reference evidence="3 4" key="1">
    <citation type="submission" date="2018-02" db="EMBL/GenBank/DDBJ databases">
        <title>The genomes of Aspergillus section Nigri reveals drivers in fungal speciation.</title>
        <authorList>
            <consortium name="DOE Joint Genome Institute"/>
            <person name="Vesth T.C."/>
            <person name="Nybo J."/>
            <person name="Theobald S."/>
            <person name="Brandl J."/>
            <person name="Frisvad J.C."/>
            <person name="Nielsen K.F."/>
            <person name="Lyhne E.K."/>
            <person name="Kogle M.E."/>
            <person name="Kuo A."/>
            <person name="Riley R."/>
            <person name="Clum A."/>
            <person name="Nolan M."/>
            <person name="Lipzen A."/>
            <person name="Salamov A."/>
            <person name="Henrissat B."/>
            <person name="Wiebenga A."/>
            <person name="De vries R.P."/>
            <person name="Grigoriev I.V."/>
            <person name="Mortensen U.H."/>
            <person name="Andersen M.R."/>
            <person name="Baker S.E."/>
        </authorList>
    </citation>
    <scope>NUCLEOTIDE SEQUENCE [LARGE SCALE GENOMIC DNA]</scope>
    <source>
        <strain evidence="3 4">CBS 112811</strain>
    </source>
</reference>
<dbReference type="GO" id="GO:0005634">
    <property type="term" value="C:nucleus"/>
    <property type="evidence" value="ECO:0007669"/>
    <property type="project" value="TreeGrafter"/>
</dbReference>
<dbReference type="GO" id="GO:0019748">
    <property type="term" value="P:secondary metabolic process"/>
    <property type="evidence" value="ECO:0007669"/>
    <property type="project" value="TreeGrafter"/>
</dbReference>
<proteinExistence type="predicted"/>
<dbReference type="Pfam" id="PF03959">
    <property type="entry name" value="FSH1"/>
    <property type="match status" value="2"/>
</dbReference>
<dbReference type="GO" id="GO:0005737">
    <property type="term" value="C:cytoplasm"/>
    <property type="evidence" value="ECO:0007669"/>
    <property type="project" value="TreeGrafter"/>
</dbReference>
<dbReference type="PANTHER" id="PTHR48070">
    <property type="entry name" value="ESTERASE OVCA2"/>
    <property type="match status" value="1"/>
</dbReference>
<name>A0A8G1R5X1_9EURO</name>
<dbReference type="SUPFAM" id="SSF53474">
    <property type="entry name" value="alpha/beta-Hydrolases"/>
    <property type="match status" value="2"/>
</dbReference>
<dbReference type="InterPro" id="IPR005645">
    <property type="entry name" value="FSH-like_dom"/>
</dbReference>
<protein>
    <submittedName>
        <fullName evidence="3">DUF341 family oxidoreductase</fullName>
    </submittedName>
</protein>
<evidence type="ECO:0000313" key="3">
    <source>
        <dbReference type="EMBL" id="RAH59082.1"/>
    </source>
</evidence>
<organism evidence="3 4">
    <name type="scientific">Aspergillus piperis CBS 112811</name>
    <dbReference type="NCBI Taxonomy" id="1448313"/>
    <lineage>
        <taxon>Eukaryota</taxon>
        <taxon>Fungi</taxon>
        <taxon>Dikarya</taxon>
        <taxon>Ascomycota</taxon>
        <taxon>Pezizomycotina</taxon>
        <taxon>Eurotiomycetes</taxon>
        <taxon>Eurotiomycetidae</taxon>
        <taxon>Eurotiales</taxon>
        <taxon>Aspergillaceae</taxon>
        <taxon>Aspergillus</taxon>
        <taxon>Aspergillus subgen. Circumdati</taxon>
    </lineage>
</organism>
<evidence type="ECO:0000259" key="2">
    <source>
        <dbReference type="Pfam" id="PF03959"/>
    </source>
</evidence>
<dbReference type="Proteomes" id="UP000249526">
    <property type="component" value="Unassembled WGS sequence"/>
</dbReference>
<dbReference type="EMBL" id="KZ825059">
    <property type="protein sequence ID" value="RAH59082.1"/>
    <property type="molecule type" value="Genomic_DNA"/>
</dbReference>
<dbReference type="GO" id="GO:0016787">
    <property type="term" value="F:hydrolase activity"/>
    <property type="evidence" value="ECO:0007669"/>
    <property type="project" value="UniProtKB-KW"/>
</dbReference>
<feature type="domain" description="Serine hydrolase" evidence="2">
    <location>
        <begin position="2"/>
        <end position="228"/>
    </location>
</feature>
<sequence>MHFLCLHGAIGNTETITIQLAPLLKELNTDNSITTFHYLNGPLLVSPPPGFEAYFGVGPHYRWIDDGQKPGKSTIRRVRDLPTSESNDDAMREVLGDVHCRNYTDLMDYIEGVLEKNPEIGGMIAYSEGAAAAATYILDEQRRHREDGRERQIKCAMFVGGWPAMRRDTKGFILADDGGDEMIDIPTLHVLGANDPYRYGSEALFETCDPDAAEFFDMGKGHTLPRSGLVISELAQSSQTLSAQLGPLQKNLADDNTASFYCVNAPHTTTAPGGYIEYFGHPPHYRWLNYVGVGIDAIYDTVRGARNKQLGTPEDTFRSLIPPELSWVNYEDVLSYIEEILEKNPDIEGLLGYSEGATVGAAYILREQRRERETGRTRQIKCAIFLAGIPPVKAENGFIFADEQEEMIDLPTVHIVGANDPFRIAADCLYNICDTDSAYFFDTGKGHTIPRGGPVIDELGDTIRELVQRTKEGC</sequence>
<dbReference type="InterPro" id="IPR050593">
    <property type="entry name" value="LovG"/>
</dbReference>
<gene>
    <name evidence="3" type="ORF">BO85DRAFT_511658</name>
</gene>
<feature type="domain" description="Serine hydrolase" evidence="2">
    <location>
        <begin position="235"/>
        <end position="453"/>
    </location>
</feature>